<dbReference type="GO" id="GO:0007015">
    <property type="term" value="P:actin filament organization"/>
    <property type="evidence" value="ECO:0007669"/>
    <property type="project" value="TreeGrafter"/>
</dbReference>
<dbReference type="OrthoDB" id="2195200at2759"/>
<dbReference type="Gene3D" id="3.40.850.10">
    <property type="entry name" value="Kinesin motor domain"/>
    <property type="match status" value="1"/>
</dbReference>
<dbReference type="HOGENOM" id="CLU_000192_11_3_1"/>
<evidence type="ECO:0000256" key="6">
    <source>
        <dbReference type="ARBA" id="ARBA00023175"/>
    </source>
</evidence>
<keyword evidence="4" id="KW-0175">Coiled coil</keyword>
<keyword evidence="11" id="KW-1185">Reference proteome</keyword>
<feature type="domain" description="Myosin motor" evidence="9">
    <location>
        <begin position="75"/>
        <end position="298"/>
    </location>
</feature>
<dbReference type="AlphaFoldDB" id="T0LDC9"/>
<evidence type="ECO:0000256" key="5">
    <source>
        <dbReference type="ARBA" id="ARBA00023123"/>
    </source>
</evidence>
<keyword evidence="6 8" id="KW-0505">Motor protein</keyword>
<evidence type="ECO:0000256" key="8">
    <source>
        <dbReference type="PROSITE-ProRule" id="PRU00782"/>
    </source>
</evidence>
<dbReference type="GO" id="GO:0016020">
    <property type="term" value="C:membrane"/>
    <property type="evidence" value="ECO:0007669"/>
    <property type="project" value="TreeGrafter"/>
</dbReference>
<dbReference type="VEuPathDB" id="MicrosporidiaDB:NAPIS_ORF00147"/>
<reference evidence="10 11" key="1">
    <citation type="journal article" date="2013" name="BMC Genomics">
        <title>Genome sequencing and comparative genomics of honey bee microsporidia, Nosema apis reveal novel insights into host-parasite interactions.</title>
        <authorList>
            <person name="Chen Yp."/>
            <person name="Pettis J.S."/>
            <person name="Zhao Y."/>
            <person name="Liu X."/>
            <person name="Tallon L.J."/>
            <person name="Sadzewicz L.D."/>
            <person name="Li R."/>
            <person name="Zheng H."/>
            <person name="Huang S."/>
            <person name="Zhang X."/>
            <person name="Hamilton M.C."/>
            <person name="Pernal S.F."/>
            <person name="Melathopoulos A.P."/>
            <person name="Yan X."/>
            <person name="Evans J.D."/>
        </authorList>
    </citation>
    <scope>NUCLEOTIDE SEQUENCE [LARGE SCALE GENOMIC DNA]</scope>
    <source>
        <strain evidence="10 11">BRL 01</strain>
    </source>
</reference>
<dbReference type="GO" id="GO:0000146">
    <property type="term" value="F:microfilament motor activity"/>
    <property type="evidence" value="ECO:0007669"/>
    <property type="project" value="TreeGrafter"/>
</dbReference>
<dbReference type="EMBL" id="KE646919">
    <property type="protein sequence ID" value="EQB62279.1"/>
    <property type="molecule type" value="Genomic_DNA"/>
</dbReference>
<evidence type="ECO:0000313" key="10">
    <source>
        <dbReference type="EMBL" id="EQB62279.1"/>
    </source>
</evidence>
<dbReference type="InterPro" id="IPR027417">
    <property type="entry name" value="P-loop_NTPase"/>
</dbReference>
<proteinExistence type="inferred from homology"/>
<keyword evidence="7 8" id="KW-0009">Actin-binding</keyword>
<sequence length="298" mass="34095">MKTDQTERKYVWIPDEMKCYKKAYIINEQSDINSSRSDSSYNDNINTKMTTVNCNNTILTLSSTDIYKTNPSKFDMVDDLSDLSYLNEPSVLHNLITRYNHGYIYTYSGLFLIAINPYRDLNIYNSKYISKYFNNKKSDVEPHIYGVANEAYINMINNKENQSILITGESGAGKTENTKRVIIYLSSISRSLNNNSNSFDFTNNNFNITNGFDANIFNSSNANDISSVNISNLDTSLDKIMITNYILESFGNAKTIKNDNSSRFGKFIQIKFRNGAISGAHIEKYLLEKSRVVYQNQK</sequence>
<dbReference type="InterPro" id="IPR001609">
    <property type="entry name" value="Myosin_head_motor_dom-like"/>
</dbReference>
<dbReference type="GO" id="GO:0005524">
    <property type="term" value="F:ATP binding"/>
    <property type="evidence" value="ECO:0007669"/>
    <property type="project" value="UniProtKB-UniRule"/>
</dbReference>
<evidence type="ECO:0000256" key="4">
    <source>
        <dbReference type="ARBA" id="ARBA00023054"/>
    </source>
</evidence>
<accession>T0LDC9</accession>
<dbReference type="Pfam" id="PF00063">
    <property type="entry name" value="Myosin_head"/>
    <property type="match status" value="1"/>
</dbReference>
<keyword evidence="2 8" id="KW-0547">Nucleotide-binding</keyword>
<evidence type="ECO:0000256" key="2">
    <source>
        <dbReference type="ARBA" id="ARBA00022741"/>
    </source>
</evidence>
<dbReference type="PANTHER" id="PTHR13140:SF857">
    <property type="entry name" value="MYOSIN-11"/>
    <property type="match status" value="1"/>
</dbReference>
<dbReference type="GO" id="GO:0016459">
    <property type="term" value="C:myosin complex"/>
    <property type="evidence" value="ECO:0007669"/>
    <property type="project" value="UniProtKB-KW"/>
</dbReference>
<evidence type="ECO:0000313" key="11">
    <source>
        <dbReference type="Proteomes" id="UP000053780"/>
    </source>
</evidence>
<dbReference type="GO" id="GO:0005737">
    <property type="term" value="C:cytoplasm"/>
    <property type="evidence" value="ECO:0007669"/>
    <property type="project" value="TreeGrafter"/>
</dbReference>
<feature type="binding site" evidence="8">
    <location>
        <begin position="168"/>
        <end position="175"/>
    </location>
    <ligand>
        <name>ATP</name>
        <dbReference type="ChEBI" id="CHEBI:30616"/>
    </ligand>
</feature>
<evidence type="ECO:0000256" key="3">
    <source>
        <dbReference type="ARBA" id="ARBA00022840"/>
    </source>
</evidence>
<comment type="caution">
    <text evidence="8">Lacks conserved residue(s) required for the propagation of feature annotation.</text>
</comment>
<dbReference type="SUPFAM" id="SSF52540">
    <property type="entry name" value="P-loop containing nucleoside triphosphate hydrolases"/>
    <property type="match status" value="1"/>
</dbReference>
<dbReference type="InterPro" id="IPR036961">
    <property type="entry name" value="Kinesin_motor_dom_sf"/>
</dbReference>
<evidence type="ECO:0000256" key="1">
    <source>
        <dbReference type="ARBA" id="ARBA00008314"/>
    </source>
</evidence>
<gene>
    <name evidence="10" type="ORF">NAPIS_ORF00147</name>
</gene>
<keyword evidence="3 8" id="KW-0067">ATP-binding</keyword>
<protein>
    <submittedName>
        <fullName evidence="10">Myosin heavy chain</fullName>
    </submittedName>
</protein>
<comment type="similarity">
    <text evidence="1 8">Belongs to the TRAFAC class myosin-kinesin ATPase superfamily. Myosin family.</text>
</comment>
<dbReference type="SMART" id="SM00242">
    <property type="entry name" value="MYSc"/>
    <property type="match status" value="1"/>
</dbReference>
<dbReference type="PROSITE" id="PS51456">
    <property type="entry name" value="MYOSIN_MOTOR"/>
    <property type="match status" value="1"/>
</dbReference>
<dbReference type="PANTHER" id="PTHR13140">
    <property type="entry name" value="MYOSIN"/>
    <property type="match status" value="1"/>
</dbReference>
<evidence type="ECO:0000256" key="7">
    <source>
        <dbReference type="ARBA" id="ARBA00023203"/>
    </source>
</evidence>
<dbReference type="Proteomes" id="UP000053780">
    <property type="component" value="Unassembled WGS sequence"/>
</dbReference>
<name>T0LDC9_9MICR</name>
<evidence type="ECO:0000259" key="9">
    <source>
        <dbReference type="PROSITE" id="PS51456"/>
    </source>
</evidence>
<organism evidence="10 11">
    <name type="scientific">Vairimorpha apis BRL 01</name>
    <dbReference type="NCBI Taxonomy" id="1037528"/>
    <lineage>
        <taxon>Eukaryota</taxon>
        <taxon>Fungi</taxon>
        <taxon>Fungi incertae sedis</taxon>
        <taxon>Microsporidia</taxon>
        <taxon>Nosematidae</taxon>
        <taxon>Vairimorpha</taxon>
    </lineage>
</organism>
<keyword evidence="5 8" id="KW-0518">Myosin</keyword>
<dbReference type="PRINTS" id="PR00193">
    <property type="entry name" value="MYOSINHEAVY"/>
</dbReference>
<dbReference type="GO" id="GO:0051015">
    <property type="term" value="F:actin filament binding"/>
    <property type="evidence" value="ECO:0007669"/>
    <property type="project" value="TreeGrafter"/>
</dbReference>